<dbReference type="PANTHER" id="PTHR46429">
    <property type="entry name" value="23S RRNA (GUANOSINE-2'-O-)-METHYLTRANSFERASE RLMB"/>
    <property type="match status" value="1"/>
</dbReference>
<dbReference type="InterPro" id="IPR029026">
    <property type="entry name" value="tRNA_m1G_MTases_N"/>
</dbReference>
<dbReference type="InterPro" id="IPR029064">
    <property type="entry name" value="Ribosomal_eL30-like_sf"/>
</dbReference>
<dbReference type="InterPro" id="IPR029028">
    <property type="entry name" value="Alpha/beta_knot_MTases"/>
</dbReference>
<dbReference type="SUPFAM" id="SSF75217">
    <property type="entry name" value="alpha/beta knot"/>
    <property type="match status" value="1"/>
</dbReference>
<comment type="similarity">
    <text evidence="1">Belongs to the class IV-like SAM-binding methyltransferase superfamily. RNA methyltransferase TrmH family.</text>
</comment>
<organism evidence="6">
    <name type="scientific">marine metagenome</name>
    <dbReference type="NCBI Taxonomy" id="408172"/>
    <lineage>
        <taxon>unclassified sequences</taxon>
        <taxon>metagenomes</taxon>
        <taxon>ecological metagenomes</taxon>
    </lineage>
</organism>
<dbReference type="NCBIfam" id="TIGR00186">
    <property type="entry name" value="rRNA_methyl_3"/>
    <property type="match status" value="1"/>
</dbReference>
<evidence type="ECO:0000256" key="2">
    <source>
        <dbReference type="ARBA" id="ARBA00022603"/>
    </source>
</evidence>
<evidence type="ECO:0000256" key="3">
    <source>
        <dbReference type="ARBA" id="ARBA00022679"/>
    </source>
</evidence>
<evidence type="ECO:0000256" key="1">
    <source>
        <dbReference type="ARBA" id="ARBA00007228"/>
    </source>
</evidence>
<dbReference type="InterPro" id="IPR013123">
    <property type="entry name" value="SpoU_subst-bd"/>
</dbReference>
<dbReference type="Gene3D" id="3.40.1280.10">
    <property type="match status" value="1"/>
</dbReference>
<dbReference type="FunFam" id="3.40.1280.10:FF:000008">
    <property type="entry name" value="Group 3 RNA methyltransferase TrmH"/>
    <property type="match status" value="1"/>
</dbReference>
<dbReference type="InterPro" id="IPR001537">
    <property type="entry name" value="SpoU_MeTrfase"/>
</dbReference>
<dbReference type="Gene3D" id="3.30.1330.30">
    <property type="match status" value="1"/>
</dbReference>
<dbReference type="EMBL" id="UINC01017150">
    <property type="protein sequence ID" value="SVA70813.1"/>
    <property type="molecule type" value="Genomic_DNA"/>
</dbReference>
<evidence type="ECO:0000256" key="4">
    <source>
        <dbReference type="SAM" id="MobiDB-lite"/>
    </source>
</evidence>
<dbReference type="GO" id="GO:0005829">
    <property type="term" value="C:cytosol"/>
    <property type="evidence" value="ECO:0007669"/>
    <property type="project" value="TreeGrafter"/>
</dbReference>
<keyword evidence="3" id="KW-0808">Transferase</keyword>
<dbReference type="CDD" id="cd18103">
    <property type="entry name" value="SpoU-like_RlmB"/>
    <property type="match status" value="1"/>
</dbReference>
<dbReference type="PANTHER" id="PTHR46429:SF1">
    <property type="entry name" value="23S RRNA (GUANOSINE-2'-O-)-METHYLTRANSFERASE RLMB"/>
    <property type="match status" value="1"/>
</dbReference>
<reference evidence="6" key="1">
    <citation type="submission" date="2018-05" db="EMBL/GenBank/DDBJ databases">
        <authorList>
            <person name="Lanie J.A."/>
            <person name="Ng W.-L."/>
            <person name="Kazmierczak K.M."/>
            <person name="Andrzejewski T.M."/>
            <person name="Davidsen T.M."/>
            <person name="Wayne K.J."/>
            <person name="Tettelin H."/>
            <person name="Glass J.I."/>
            <person name="Rusch D."/>
            <person name="Podicherti R."/>
            <person name="Tsui H.-C.T."/>
            <person name="Winkler M.E."/>
        </authorList>
    </citation>
    <scope>NUCLEOTIDE SEQUENCE</scope>
</reference>
<dbReference type="GO" id="GO:0006396">
    <property type="term" value="P:RNA processing"/>
    <property type="evidence" value="ECO:0007669"/>
    <property type="project" value="InterPro"/>
</dbReference>
<dbReference type="GO" id="GO:0008173">
    <property type="term" value="F:RNA methyltransferase activity"/>
    <property type="evidence" value="ECO:0007669"/>
    <property type="project" value="InterPro"/>
</dbReference>
<dbReference type="Pfam" id="PF00588">
    <property type="entry name" value="SpoU_methylase"/>
    <property type="match status" value="1"/>
</dbReference>
<feature type="region of interest" description="Disordered" evidence="4">
    <location>
        <begin position="1"/>
        <end position="29"/>
    </location>
</feature>
<dbReference type="GO" id="GO:0003723">
    <property type="term" value="F:RNA binding"/>
    <property type="evidence" value="ECO:0007669"/>
    <property type="project" value="InterPro"/>
</dbReference>
<name>A0A381Y2U3_9ZZZZ</name>
<dbReference type="GO" id="GO:0032259">
    <property type="term" value="P:methylation"/>
    <property type="evidence" value="ECO:0007669"/>
    <property type="project" value="UniProtKB-KW"/>
</dbReference>
<accession>A0A381Y2U3</accession>
<dbReference type="SUPFAM" id="SSF55315">
    <property type="entry name" value="L30e-like"/>
    <property type="match status" value="1"/>
</dbReference>
<proteinExistence type="inferred from homology"/>
<dbReference type="Pfam" id="PF08032">
    <property type="entry name" value="SpoU_sub_bind"/>
    <property type="match status" value="1"/>
</dbReference>
<protein>
    <recommendedName>
        <fullName evidence="5">RNA 2-O ribose methyltransferase substrate binding domain-containing protein</fullName>
    </recommendedName>
</protein>
<dbReference type="AlphaFoldDB" id="A0A381Y2U3"/>
<evidence type="ECO:0000313" key="6">
    <source>
        <dbReference type="EMBL" id="SVA70813.1"/>
    </source>
</evidence>
<gene>
    <name evidence="6" type="ORF">METZ01_LOCUS123667</name>
</gene>
<dbReference type="InterPro" id="IPR004441">
    <property type="entry name" value="rRNA_MeTrfase_TrmH"/>
</dbReference>
<dbReference type="SMART" id="SM00967">
    <property type="entry name" value="SpoU_sub_bind"/>
    <property type="match status" value="1"/>
</dbReference>
<keyword evidence="2" id="KW-0489">Methyltransferase</keyword>
<feature type="domain" description="RNA 2-O ribose methyltransferase substrate binding" evidence="5">
    <location>
        <begin position="25"/>
        <end position="101"/>
    </location>
</feature>
<evidence type="ECO:0000259" key="5">
    <source>
        <dbReference type="SMART" id="SM00967"/>
    </source>
</evidence>
<sequence length="272" mass="29503">MVDKRPRSDAVSSWNRLPSPNPENPIEGRNPVLEALKADRPINKLLLSKGIGRHSVIGQILYHARQNGVLVEYVDSRLIQKLSSTGHSQGVLAMVATKEYVDLNYLLETSQQRDDLPLYIILDGIEDPHNLGAILRTADAVGAHGVIIPQRRAVGLTAAVSRTSAGAVEYIPVARVSNISQSISHLRQEGIWTVGVDMAGGKDYTQTDYHQSVALVIGAEGKGLSRLVKERCDQIVSIPMKGHLTSLNASVAAALVMYEAVRQRTESSRAGC</sequence>